<gene>
    <name evidence="8" type="ORF">H8E19_04845</name>
</gene>
<dbReference type="Pfam" id="PF17657">
    <property type="entry name" value="DNA_pol3_finger"/>
    <property type="match status" value="1"/>
</dbReference>
<keyword evidence="4" id="KW-0235">DNA replication</keyword>
<evidence type="ECO:0000256" key="1">
    <source>
        <dbReference type="ARBA" id="ARBA00012417"/>
    </source>
</evidence>
<feature type="domain" description="Polymerase/histidinol phosphatase N-terminal" evidence="7">
    <location>
        <begin position="5"/>
        <end position="72"/>
    </location>
</feature>
<dbReference type="Proteomes" id="UP000650524">
    <property type="component" value="Unassembled WGS sequence"/>
</dbReference>
<evidence type="ECO:0000256" key="3">
    <source>
        <dbReference type="ARBA" id="ARBA00022695"/>
    </source>
</evidence>
<evidence type="ECO:0000256" key="4">
    <source>
        <dbReference type="ARBA" id="ARBA00022705"/>
    </source>
</evidence>
<dbReference type="InterPro" id="IPR040982">
    <property type="entry name" value="DNA_pol3_finger"/>
</dbReference>
<dbReference type="NCBIfam" id="TIGR00594">
    <property type="entry name" value="polc"/>
    <property type="match status" value="1"/>
</dbReference>
<dbReference type="Gene3D" id="1.10.150.870">
    <property type="match status" value="1"/>
</dbReference>
<evidence type="ECO:0000259" key="7">
    <source>
        <dbReference type="SMART" id="SM00481"/>
    </source>
</evidence>
<dbReference type="InterPro" id="IPR029460">
    <property type="entry name" value="DNAPol_HHH"/>
</dbReference>
<dbReference type="Pfam" id="PF02811">
    <property type="entry name" value="PHP"/>
    <property type="match status" value="1"/>
</dbReference>
<dbReference type="InterPro" id="IPR004805">
    <property type="entry name" value="DnaE2/DnaE/PolC"/>
</dbReference>
<reference evidence="8 9" key="1">
    <citation type="submission" date="2020-08" db="EMBL/GenBank/DDBJ databases">
        <title>Bridging the membrane lipid divide: bacteria of the FCB group superphylum have the potential to synthesize archaeal ether lipids.</title>
        <authorList>
            <person name="Villanueva L."/>
            <person name="Von Meijenfeldt F.A.B."/>
            <person name="Westbye A.B."/>
            <person name="Yadav S."/>
            <person name="Hopmans E.C."/>
            <person name="Dutilh B.E."/>
            <person name="Sinninghe Damste J.S."/>
        </authorList>
    </citation>
    <scope>NUCLEOTIDE SEQUENCE [LARGE SCALE GENOMIC DNA]</scope>
    <source>
        <strain evidence="8">NIOZ-UU27</strain>
    </source>
</reference>
<dbReference type="AlphaFoldDB" id="A0A8J6MYW9"/>
<dbReference type="InterPro" id="IPR003141">
    <property type="entry name" value="Pol/His_phosphatase_N"/>
</dbReference>
<organism evidence="8 9">
    <name type="scientific">Candidatus Desulfacyla euxinica</name>
    <dbReference type="NCBI Taxonomy" id="2841693"/>
    <lineage>
        <taxon>Bacteria</taxon>
        <taxon>Deltaproteobacteria</taxon>
        <taxon>Candidatus Desulfacyla</taxon>
    </lineage>
</organism>
<dbReference type="EC" id="2.7.7.7" evidence="1"/>
<dbReference type="GO" id="GO:0008408">
    <property type="term" value="F:3'-5' exonuclease activity"/>
    <property type="evidence" value="ECO:0007669"/>
    <property type="project" value="InterPro"/>
</dbReference>
<keyword evidence="2" id="KW-0808">Transferase</keyword>
<evidence type="ECO:0000256" key="6">
    <source>
        <dbReference type="ARBA" id="ARBA00049244"/>
    </source>
</evidence>
<keyword evidence="5" id="KW-0239">DNA-directed DNA polymerase</keyword>
<evidence type="ECO:0000256" key="5">
    <source>
        <dbReference type="ARBA" id="ARBA00022932"/>
    </source>
</evidence>
<proteinExistence type="predicted"/>
<evidence type="ECO:0000313" key="8">
    <source>
        <dbReference type="EMBL" id="MBC8176711.1"/>
    </source>
</evidence>
<dbReference type="GO" id="GO:0003887">
    <property type="term" value="F:DNA-directed DNA polymerase activity"/>
    <property type="evidence" value="ECO:0007669"/>
    <property type="project" value="UniProtKB-KW"/>
</dbReference>
<protein>
    <recommendedName>
        <fullName evidence="1">DNA-directed DNA polymerase</fullName>
        <ecNumber evidence="1">2.7.7.7</ecNumber>
    </recommendedName>
</protein>
<dbReference type="CDD" id="cd07431">
    <property type="entry name" value="PHP_PolIIIA"/>
    <property type="match status" value="1"/>
</dbReference>
<dbReference type="EMBL" id="JACNJD010000157">
    <property type="protein sequence ID" value="MBC8176711.1"/>
    <property type="molecule type" value="Genomic_DNA"/>
</dbReference>
<dbReference type="InterPro" id="IPR004013">
    <property type="entry name" value="PHP_dom"/>
</dbReference>
<dbReference type="SUPFAM" id="SSF89550">
    <property type="entry name" value="PHP domain-like"/>
    <property type="match status" value="1"/>
</dbReference>
<evidence type="ECO:0000256" key="2">
    <source>
        <dbReference type="ARBA" id="ARBA00022679"/>
    </source>
</evidence>
<dbReference type="CDD" id="cd04485">
    <property type="entry name" value="DnaE_OBF"/>
    <property type="match status" value="1"/>
</dbReference>
<dbReference type="PANTHER" id="PTHR32294">
    <property type="entry name" value="DNA POLYMERASE III SUBUNIT ALPHA"/>
    <property type="match status" value="1"/>
</dbReference>
<dbReference type="SMART" id="SM00481">
    <property type="entry name" value="POLIIIAc"/>
    <property type="match status" value="1"/>
</dbReference>
<name>A0A8J6MYW9_9DELT</name>
<dbReference type="Gene3D" id="3.20.20.140">
    <property type="entry name" value="Metal-dependent hydrolases"/>
    <property type="match status" value="1"/>
</dbReference>
<dbReference type="GO" id="GO:0006260">
    <property type="term" value="P:DNA replication"/>
    <property type="evidence" value="ECO:0007669"/>
    <property type="project" value="UniProtKB-KW"/>
</dbReference>
<dbReference type="Pfam" id="PF07733">
    <property type="entry name" value="DNA_pol3_alpha"/>
    <property type="match status" value="1"/>
</dbReference>
<keyword evidence="3" id="KW-0548">Nucleotidyltransferase</keyword>
<evidence type="ECO:0000313" key="9">
    <source>
        <dbReference type="Proteomes" id="UP000650524"/>
    </source>
</evidence>
<dbReference type="InterPro" id="IPR011708">
    <property type="entry name" value="DNA_pol3_alpha_NTPase_dom"/>
</dbReference>
<comment type="catalytic activity">
    <reaction evidence="6">
        <text>DNA(n) + a 2'-deoxyribonucleoside 5'-triphosphate = DNA(n+1) + diphosphate</text>
        <dbReference type="Rhea" id="RHEA:22508"/>
        <dbReference type="Rhea" id="RHEA-COMP:17339"/>
        <dbReference type="Rhea" id="RHEA-COMP:17340"/>
        <dbReference type="ChEBI" id="CHEBI:33019"/>
        <dbReference type="ChEBI" id="CHEBI:61560"/>
        <dbReference type="ChEBI" id="CHEBI:173112"/>
        <dbReference type="EC" id="2.7.7.7"/>
    </reaction>
</comment>
<dbReference type="Pfam" id="PF14579">
    <property type="entry name" value="HHH_6"/>
    <property type="match status" value="1"/>
</dbReference>
<sequence>MMSFIHLNVHSDYSRGWGLGTIEEVCQAAKDLGIKRLALTDTNGVYGLIFFVQIAKEMGIKPILGSELLYGERRAVLIVKNPQGYANLCHIISARHCHSNFDLTRALRERRRGLIIFSDDFSLLKFLKRDSMEDLFVEMSPGYQMARCYAFSRKTGIPPLATNRVYMARKDQFPLHRILRAVSLNRKLSRLVNEDTCREHSFLNTPREMIDQYPHAPIAISNTVKVAESALSNWNFDRIIFPSFEKLDAEEAFHQLYRATMDGCRERYGKITRKVRKRIAHEMGIIREKEFAPYFLVVADIVKRAGRSCGRGSAAASIVSFALGITHVDPIKHHLFFERFLNPGRMDPPDIDVDFAWDERDQVIDYAFAKYGNRRTAMVANHNTLGARSAIREVAKVFGLTDREIGQVTDKIGFKWRLKEAWQELTLNPKMRGIKFNKPWDDIMTAAFQLQGHFNHLSTHCGGLVIVPDEVRRYCPVEISRSGLQVLQWEKDSVEESGLVKIDILGNRSLAVIRDALDLVEKNYDHHIDYAGLNPLNDPQTAAVFYKGETVGVFYFESPATRQVLTKVRSGFTFDEYLTLDHFLLNVVVTSIIRPASNQAIHTWISRLQGEKWAPPHPLLGPVLKETLGVMVFQEQLSQAAIHLAGFDPAEADTLRKTVSKKHKEKKLRDFYTRFVRGASERGVSRGVIEEVWQMMIGFDGYSFCKPHSASYTMVAYKSAYLRAHYPAEFMASVISNHGGYYPTLSYISEARRMGLEVLLPDINRSEIKYIGKDRKIRVGLMQLKEITQEAKEAIIHTRIKTGPFISLENFLNRTRPHIHLQDVRILIKGGCFDDIARGISRPGLVWEAIRFFARKEEKEPGLFDLGKNPVRTPRLRQDCHTPYPKPVMLRHEAQVFGFILSVHPLTLCGDILKDLDYVRAEDLHSLVGKDVTTIGWPVTGKTVHTREGDPMKFITFEDLTAVYEAVFFPRVYHRFCHMLNITGPYILKGRVEETFNAINITVNRVGFLDKTTCLADFT</sequence>
<accession>A0A8J6MYW9</accession>
<comment type="caution">
    <text evidence="8">The sequence shown here is derived from an EMBL/GenBank/DDBJ whole genome shotgun (WGS) entry which is preliminary data.</text>
</comment>
<dbReference type="InterPro" id="IPR016195">
    <property type="entry name" value="Pol/histidinol_Pase-like"/>
</dbReference>